<keyword evidence="3" id="KW-1185">Reference proteome</keyword>
<dbReference type="EMBL" id="CAAALY010001387">
    <property type="protein sequence ID" value="VEL07267.1"/>
    <property type="molecule type" value="Genomic_DNA"/>
</dbReference>
<evidence type="ECO:0000313" key="2">
    <source>
        <dbReference type="EMBL" id="VEL07267.1"/>
    </source>
</evidence>
<comment type="caution">
    <text evidence="2">The sequence shown here is derived from an EMBL/GenBank/DDBJ whole genome shotgun (WGS) entry which is preliminary data.</text>
</comment>
<name>A0A448WAW4_9PLAT</name>
<evidence type="ECO:0000313" key="3">
    <source>
        <dbReference type="Proteomes" id="UP000784294"/>
    </source>
</evidence>
<feature type="region of interest" description="Disordered" evidence="1">
    <location>
        <begin position="1"/>
        <end position="28"/>
    </location>
</feature>
<organism evidence="2 3">
    <name type="scientific">Protopolystoma xenopodis</name>
    <dbReference type="NCBI Taxonomy" id="117903"/>
    <lineage>
        <taxon>Eukaryota</taxon>
        <taxon>Metazoa</taxon>
        <taxon>Spiralia</taxon>
        <taxon>Lophotrochozoa</taxon>
        <taxon>Platyhelminthes</taxon>
        <taxon>Monogenea</taxon>
        <taxon>Polyopisthocotylea</taxon>
        <taxon>Polystomatidea</taxon>
        <taxon>Polystomatidae</taxon>
        <taxon>Protopolystoma</taxon>
    </lineage>
</organism>
<proteinExistence type="predicted"/>
<dbReference type="Proteomes" id="UP000784294">
    <property type="component" value="Unassembled WGS sequence"/>
</dbReference>
<evidence type="ECO:0000256" key="1">
    <source>
        <dbReference type="SAM" id="MobiDB-lite"/>
    </source>
</evidence>
<protein>
    <submittedName>
        <fullName evidence="2">Uncharacterized protein</fullName>
    </submittedName>
</protein>
<dbReference type="AlphaFoldDB" id="A0A448WAW4"/>
<sequence length="146" mass="16147">MVYGSDDVGHMMDKNSVQSHRSRRMVSRGSLRIVQQTKVQDNHPVVSRGANQVIFLTRLLKRNERCARFNDLSVAPSYLCSLCSPSRLADPTRASYPDLPHRSVGPISYAFSSKYVALPGERLGSDCMHGILGIAFTGHPDSTRVS</sequence>
<accession>A0A448WAW4</accession>
<reference evidence="2" key="1">
    <citation type="submission" date="2018-11" db="EMBL/GenBank/DDBJ databases">
        <authorList>
            <consortium name="Pathogen Informatics"/>
        </authorList>
    </citation>
    <scope>NUCLEOTIDE SEQUENCE</scope>
</reference>
<gene>
    <name evidence="2" type="ORF">PXEA_LOCUS707</name>
</gene>